<dbReference type="InterPro" id="IPR001031">
    <property type="entry name" value="Thioesterase"/>
</dbReference>
<dbReference type="Pfam" id="PF00975">
    <property type="entry name" value="Thioesterase"/>
    <property type="match status" value="1"/>
</dbReference>
<dbReference type="EMBL" id="WJXB01000021">
    <property type="protein sequence ID" value="MRN57178.1"/>
    <property type="molecule type" value="Genomic_DNA"/>
</dbReference>
<dbReference type="PANTHER" id="PTHR11487:SF0">
    <property type="entry name" value="S-ACYL FATTY ACID SYNTHASE THIOESTERASE, MEDIUM CHAIN"/>
    <property type="match status" value="1"/>
</dbReference>
<feature type="domain" description="Thioesterase" evidence="2">
    <location>
        <begin position="5"/>
        <end position="231"/>
    </location>
</feature>
<comment type="similarity">
    <text evidence="1">Belongs to the thioesterase family.</text>
</comment>
<dbReference type="Gene3D" id="3.40.50.1820">
    <property type="entry name" value="alpha/beta hydrolase"/>
    <property type="match status" value="1"/>
</dbReference>
<dbReference type="PANTHER" id="PTHR11487">
    <property type="entry name" value="THIOESTERASE"/>
    <property type="match status" value="1"/>
</dbReference>
<evidence type="ECO:0000259" key="2">
    <source>
        <dbReference type="Pfam" id="PF00975"/>
    </source>
</evidence>
<dbReference type="RefSeq" id="WP_154122668.1">
    <property type="nucleotide sequence ID" value="NZ_WJXB01000021.1"/>
</dbReference>
<keyword evidence="4" id="KW-1185">Reference proteome</keyword>
<evidence type="ECO:0000256" key="1">
    <source>
        <dbReference type="ARBA" id="ARBA00007169"/>
    </source>
</evidence>
<name>A0A7X2HBQ4_9BACL</name>
<dbReference type="SUPFAM" id="SSF53474">
    <property type="entry name" value="alpha/beta-Hydrolases"/>
    <property type="match status" value="1"/>
</dbReference>
<comment type="caution">
    <text evidence="3">The sequence shown here is derived from an EMBL/GenBank/DDBJ whole genome shotgun (WGS) entry which is preliminary data.</text>
</comment>
<reference evidence="3 4" key="1">
    <citation type="submission" date="2019-11" db="EMBL/GenBank/DDBJ databases">
        <title>Paenibacillus monticola sp. nov., a novel PGPR strain isolated from mountain sample in China.</title>
        <authorList>
            <person name="Zhao Q."/>
            <person name="Li H.-P."/>
            <person name="Zhang J.-L."/>
        </authorList>
    </citation>
    <scope>NUCLEOTIDE SEQUENCE [LARGE SCALE GENOMIC DNA]</scope>
    <source>
        <strain evidence="3 4">LC-T2</strain>
    </source>
</reference>
<dbReference type="AlphaFoldDB" id="A0A7X2HBQ4"/>
<evidence type="ECO:0000313" key="4">
    <source>
        <dbReference type="Proteomes" id="UP000463051"/>
    </source>
</evidence>
<dbReference type="PROSITE" id="PS51257">
    <property type="entry name" value="PROKAR_LIPOPROTEIN"/>
    <property type="match status" value="1"/>
</dbReference>
<protein>
    <submittedName>
        <fullName evidence="3">Thioesterase</fullName>
    </submittedName>
</protein>
<accession>A0A7X2HBQ4</accession>
<gene>
    <name evidence="3" type="ORF">GJB61_30015</name>
</gene>
<organism evidence="3 4">
    <name type="scientific">Paenibacillus monticola</name>
    <dbReference type="NCBI Taxonomy" id="2666075"/>
    <lineage>
        <taxon>Bacteria</taxon>
        <taxon>Bacillati</taxon>
        <taxon>Bacillota</taxon>
        <taxon>Bacilli</taxon>
        <taxon>Bacillales</taxon>
        <taxon>Paenibacillaceae</taxon>
        <taxon>Paenibacillus</taxon>
    </lineage>
</organism>
<dbReference type="Proteomes" id="UP000463051">
    <property type="component" value="Unassembled WGS sequence"/>
</dbReference>
<proteinExistence type="inferred from homology"/>
<sequence>MIKLKLFCIPHAGGLACYFNEWKLKMKERSDIEVCPLELAGKGSRSDEPMYNSIEDASIDIYNILRASHLDDCPYAILGHSMGAIILLEVLHQIHYRRQIQLPVHVFFSGEGAPKYTVLDPMSELPLEIFINRIKNMGGIPEELSKYPDFLAEYISIIQNDYKLIDKYDHKKEYCFENTKVSVMNGNLDTSINPLNKSGWQDYFTSQINIKDFNGGHFFIKEDNDKVVSYIVNTLNSGIEMEMGIVQ</sequence>
<dbReference type="GO" id="GO:0008610">
    <property type="term" value="P:lipid biosynthetic process"/>
    <property type="evidence" value="ECO:0007669"/>
    <property type="project" value="TreeGrafter"/>
</dbReference>
<dbReference type="InterPro" id="IPR012223">
    <property type="entry name" value="TEII"/>
</dbReference>
<evidence type="ECO:0000313" key="3">
    <source>
        <dbReference type="EMBL" id="MRN57178.1"/>
    </source>
</evidence>
<dbReference type="InterPro" id="IPR029058">
    <property type="entry name" value="AB_hydrolase_fold"/>
</dbReference>